<feature type="transmembrane region" description="Helical" evidence="1">
    <location>
        <begin position="304"/>
        <end position="328"/>
    </location>
</feature>
<feature type="transmembrane region" description="Helical" evidence="1">
    <location>
        <begin position="340"/>
        <end position="359"/>
    </location>
</feature>
<keyword evidence="1" id="KW-0812">Transmembrane</keyword>
<dbReference type="InterPro" id="IPR019428">
    <property type="entry name" value="7TM_GPCR_serpentine_rcpt_Str"/>
</dbReference>
<feature type="transmembrane region" description="Helical" evidence="1">
    <location>
        <begin position="148"/>
        <end position="172"/>
    </location>
</feature>
<name>A0A8R1UW42_PRIPA</name>
<feature type="transmembrane region" description="Helical" evidence="1">
    <location>
        <begin position="46"/>
        <end position="69"/>
    </location>
</feature>
<evidence type="ECO:0000313" key="2">
    <source>
        <dbReference type="EnsemblMetazoa" id="PPA41734.1"/>
    </source>
</evidence>
<dbReference type="SUPFAM" id="SSF81321">
    <property type="entry name" value="Family A G protein-coupled receptor-like"/>
    <property type="match status" value="1"/>
</dbReference>
<keyword evidence="3" id="KW-1185">Reference proteome</keyword>
<dbReference type="EnsemblMetazoa" id="PPA41734.1">
    <property type="protein sequence ID" value="PPA41734.1"/>
    <property type="gene ID" value="WBGene00280103"/>
</dbReference>
<dbReference type="Pfam" id="PF10326">
    <property type="entry name" value="7TM_GPCR_Str"/>
    <property type="match status" value="2"/>
</dbReference>
<organism evidence="2 3">
    <name type="scientific">Pristionchus pacificus</name>
    <name type="common">Parasitic nematode worm</name>
    <dbReference type="NCBI Taxonomy" id="54126"/>
    <lineage>
        <taxon>Eukaryota</taxon>
        <taxon>Metazoa</taxon>
        <taxon>Ecdysozoa</taxon>
        <taxon>Nematoda</taxon>
        <taxon>Chromadorea</taxon>
        <taxon>Rhabditida</taxon>
        <taxon>Rhabditina</taxon>
        <taxon>Diplogasteromorpha</taxon>
        <taxon>Diplogasteroidea</taxon>
        <taxon>Neodiplogasteridae</taxon>
        <taxon>Pristionchus</taxon>
    </lineage>
</organism>
<dbReference type="Proteomes" id="UP000005239">
    <property type="component" value="Unassembled WGS sequence"/>
</dbReference>
<sequence length="401" mass="45369">MHGGIVSDRFYKIYSYSTTTCSFMCNSLLIFAIILNKMNHVGPYRWLLLSFAVVDILISSVHTTMYPAVHMTEFGYICWGNHFLDKSTAFGFWASLFWAFLVYQTFILLAFHYVYRYVIFFNNELRKRCRHFSPPWLAWIQQNPWRNWVTLAISASLLYCGSICVAGGIGLYPTEASRRFFAPVLKEIYDIDLYAPNLPGYLAITYWISYYSATTGEWNEGVASNAHSLNDLRLFTNFLLDSSYTCMPHKNAPRNEKDEVSNSRNDITVSSLQTSTLVDGVLDGEIIHLESNARLMQRQLLRALIWQTLIPICTSYLPFGIFLTSPLISGIPLGEKGTLVLLSLQLFPFIDPLIILYFVQGFRISLPLIVHAAMVGPFAPSAAALSITTTTTTKGVHASNN</sequence>
<gene>
    <name evidence="2" type="primary">WBGene00280103</name>
</gene>
<feature type="transmembrane region" description="Helical" evidence="1">
    <location>
        <begin position="90"/>
        <end position="115"/>
    </location>
</feature>
<keyword evidence="1" id="KW-1133">Transmembrane helix</keyword>
<reference evidence="3" key="1">
    <citation type="journal article" date="2008" name="Nat. Genet.">
        <title>The Pristionchus pacificus genome provides a unique perspective on nematode lifestyle and parasitism.</title>
        <authorList>
            <person name="Dieterich C."/>
            <person name="Clifton S.W."/>
            <person name="Schuster L.N."/>
            <person name="Chinwalla A."/>
            <person name="Delehaunty K."/>
            <person name="Dinkelacker I."/>
            <person name="Fulton L."/>
            <person name="Fulton R."/>
            <person name="Godfrey J."/>
            <person name="Minx P."/>
            <person name="Mitreva M."/>
            <person name="Roeseler W."/>
            <person name="Tian H."/>
            <person name="Witte H."/>
            <person name="Yang S.P."/>
            <person name="Wilson R.K."/>
            <person name="Sommer R.J."/>
        </authorList>
    </citation>
    <scope>NUCLEOTIDE SEQUENCE [LARGE SCALE GENOMIC DNA]</scope>
    <source>
        <strain evidence="3">PS312</strain>
    </source>
</reference>
<protein>
    <recommendedName>
        <fullName evidence="4">G protein-coupled receptor</fullName>
    </recommendedName>
</protein>
<keyword evidence="1" id="KW-0472">Membrane</keyword>
<evidence type="ECO:0000313" key="3">
    <source>
        <dbReference type="Proteomes" id="UP000005239"/>
    </source>
</evidence>
<evidence type="ECO:0000256" key="1">
    <source>
        <dbReference type="SAM" id="Phobius"/>
    </source>
</evidence>
<feature type="transmembrane region" description="Helical" evidence="1">
    <location>
        <begin position="13"/>
        <end position="34"/>
    </location>
</feature>
<dbReference type="PANTHER" id="PTHR22943">
    <property type="entry name" value="7-TRANSMEMBRANE DOMAIN RECEPTOR C.ELEGANS"/>
    <property type="match status" value="1"/>
</dbReference>
<dbReference type="PANTHER" id="PTHR22943:SF248">
    <property type="entry name" value="SEVEN TM RECEPTOR"/>
    <property type="match status" value="1"/>
</dbReference>
<reference evidence="2" key="2">
    <citation type="submission" date="2022-06" db="UniProtKB">
        <authorList>
            <consortium name="EnsemblMetazoa"/>
        </authorList>
    </citation>
    <scope>IDENTIFICATION</scope>
    <source>
        <strain evidence="2">PS312</strain>
    </source>
</reference>
<dbReference type="AlphaFoldDB" id="A0A8R1UW42"/>
<evidence type="ECO:0008006" key="4">
    <source>
        <dbReference type="Google" id="ProtNLM"/>
    </source>
</evidence>
<accession>A0A8R1UW42</accession>
<proteinExistence type="predicted"/>